<gene>
    <name evidence="6" type="ORF">FA14DRAFT_63384</name>
</gene>
<dbReference type="GeneID" id="37024383"/>
<evidence type="ECO:0000256" key="3">
    <source>
        <dbReference type="SAM" id="MobiDB-lite"/>
    </source>
</evidence>
<comment type="similarity">
    <text evidence="2">Belongs to the SAP domain-containing ribonucleoprotein family.</text>
</comment>
<feature type="compositionally biased region" description="Polar residues" evidence="3">
    <location>
        <begin position="100"/>
        <end position="128"/>
    </location>
</feature>
<dbReference type="InterPro" id="IPR036361">
    <property type="entry name" value="SAP_dom_sf"/>
</dbReference>
<evidence type="ECO:0000256" key="2">
    <source>
        <dbReference type="ARBA" id="ARBA00046328"/>
    </source>
</evidence>
<evidence type="ECO:0000313" key="7">
    <source>
        <dbReference type="Proteomes" id="UP000245771"/>
    </source>
</evidence>
<feature type="compositionally biased region" description="Low complexity" evidence="3">
    <location>
        <begin position="345"/>
        <end position="368"/>
    </location>
</feature>
<dbReference type="PROSITE" id="PS50800">
    <property type="entry name" value="SAP"/>
    <property type="match status" value="1"/>
</dbReference>
<name>A0A316V954_9BASI</name>
<dbReference type="InterPro" id="IPR052240">
    <property type="entry name" value="SAP_domain_ribonucleoprotein"/>
</dbReference>
<dbReference type="GO" id="GO:0016973">
    <property type="term" value="P:poly(A)+ mRNA export from nucleus"/>
    <property type="evidence" value="ECO:0007669"/>
    <property type="project" value="TreeGrafter"/>
</dbReference>
<keyword evidence="4" id="KW-1133">Transmembrane helix</keyword>
<dbReference type="AlphaFoldDB" id="A0A316V954"/>
<feature type="region of interest" description="Disordered" evidence="3">
    <location>
        <begin position="339"/>
        <end position="369"/>
    </location>
</feature>
<feature type="transmembrane region" description="Helical" evidence="4">
    <location>
        <begin position="376"/>
        <end position="394"/>
    </location>
</feature>
<feature type="region of interest" description="Disordered" evidence="3">
    <location>
        <begin position="94"/>
        <end position="173"/>
    </location>
</feature>
<dbReference type="GO" id="GO:0005634">
    <property type="term" value="C:nucleus"/>
    <property type="evidence" value="ECO:0007669"/>
    <property type="project" value="TreeGrafter"/>
</dbReference>
<dbReference type="PANTHER" id="PTHR46551:SF1">
    <property type="entry name" value="SAP DOMAIN-CONTAINING RIBONUCLEOPROTEIN"/>
    <property type="match status" value="1"/>
</dbReference>
<dbReference type="InParanoid" id="A0A316V954"/>
<feature type="compositionally biased region" description="Basic and acidic residues" evidence="3">
    <location>
        <begin position="404"/>
        <end position="418"/>
    </location>
</feature>
<dbReference type="OrthoDB" id="1476984at2759"/>
<dbReference type="SMART" id="SM00513">
    <property type="entry name" value="SAP"/>
    <property type="match status" value="1"/>
</dbReference>
<dbReference type="STRING" id="1280837.A0A316V954"/>
<dbReference type="RefSeq" id="XP_025353870.1">
    <property type="nucleotide sequence ID" value="XM_025502602.1"/>
</dbReference>
<evidence type="ECO:0000256" key="1">
    <source>
        <dbReference type="ARBA" id="ARBA00022553"/>
    </source>
</evidence>
<dbReference type="SUPFAM" id="SSF68906">
    <property type="entry name" value="SAP domain"/>
    <property type="match status" value="1"/>
</dbReference>
<dbReference type="Gene3D" id="1.10.720.30">
    <property type="entry name" value="SAP domain"/>
    <property type="match status" value="1"/>
</dbReference>
<organism evidence="6 7">
    <name type="scientific">Meira miltonrushii</name>
    <dbReference type="NCBI Taxonomy" id="1280837"/>
    <lineage>
        <taxon>Eukaryota</taxon>
        <taxon>Fungi</taxon>
        <taxon>Dikarya</taxon>
        <taxon>Basidiomycota</taxon>
        <taxon>Ustilaginomycotina</taxon>
        <taxon>Exobasidiomycetes</taxon>
        <taxon>Exobasidiales</taxon>
        <taxon>Brachybasidiaceae</taxon>
        <taxon>Meira</taxon>
    </lineage>
</organism>
<reference evidence="6 7" key="1">
    <citation type="journal article" date="2018" name="Mol. Biol. Evol.">
        <title>Broad Genomic Sampling Reveals a Smut Pathogenic Ancestry of the Fungal Clade Ustilaginomycotina.</title>
        <authorList>
            <person name="Kijpornyongpan T."/>
            <person name="Mondo S.J."/>
            <person name="Barry K."/>
            <person name="Sandor L."/>
            <person name="Lee J."/>
            <person name="Lipzen A."/>
            <person name="Pangilinan J."/>
            <person name="LaButti K."/>
            <person name="Hainaut M."/>
            <person name="Henrissat B."/>
            <person name="Grigoriev I.V."/>
            <person name="Spatafora J.W."/>
            <person name="Aime M.C."/>
        </authorList>
    </citation>
    <scope>NUCLEOTIDE SEQUENCE [LARGE SCALE GENOMIC DNA]</scope>
    <source>
        <strain evidence="6 7">MCA 3882</strain>
    </source>
</reference>
<keyword evidence="4" id="KW-0812">Transmembrane</keyword>
<keyword evidence="1" id="KW-0597">Phosphoprotein</keyword>
<dbReference type="Pfam" id="PF02037">
    <property type="entry name" value="SAP"/>
    <property type="match status" value="1"/>
</dbReference>
<dbReference type="InterPro" id="IPR003034">
    <property type="entry name" value="SAP_dom"/>
</dbReference>
<evidence type="ECO:0000256" key="4">
    <source>
        <dbReference type="SAM" id="Phobius"/>
    </source>
</evidence>
<protein>
    <recommendedName>
        <fullName evidence="5">SAP domain-containing protein</fullName>
    </recommendedName>
</protein>
<evidence type="ECO:0000259" key="5">
    <source>
        <dbReference type="PROSITE" id="PS50800"/>
    </source>
</evidence>
<keyword evidence="7" id="KW-1185">Reference proteome</keyword>
<feature type="region of interest" description="Disordered" evidence="3">
    <location>
        <begin position="395"/>
        <end position="428"/>
    </location>
</feature>
<feature type="domain" description="SAP" evidence="5">
    <location>
        <begin position="55"/>
        <end position="89"/>
    </location>
</feature>
<proteinExistence type="inferred from homology"/>
<dbReference type="PANTHER" id="PTHR46551">
    <property type="entry name" value="SAP DOMAIN-CONTAINING RIBONUCLEOPROTEIN"/>
    <property type="match status" value="1"/>
</dbReference>
<accession>A0A316V954</accession>
<sequence>MLRSIASNPGLRASMLRSSKSNPALRAASASVIPPVHTMPSRSLVSTVLLTKDAYESKKVTDLKTELRQRGLSTTGKRTDLIKRLIENDSNRAKVLPISSKDQSTSISAPSTPRKTLRTRSATSSAKVQQGAPETSAGAVGSDATGATIPHPPNMEPGQISSNASEATPDGLKQPDMLEALSTAPGVPPEKAPQAPITFEVKIPYESTPVDPGPEVPLITAYFHPEDKHFDGIYRSQDGPIAHMPKVMTVSGEETYPGGGVSHHQPIFEDADVAGYPRSSEPVENEGQSFSSALSSLWSSMQKDMGVSSEKAPKIAKQAKEIRESTANTTRTLLQDARETFNKATRGNGSSSASYSTSSTSYSGGNTRPLNAEEQSGLYVLGGIVLGGFVLGGLGSQSKRKSEKVKAKIEESVHEIRSKSNTLDETELHDLVQRAESALRS</sequence>
<dbReference type="Proteomes" id="UP000245771">
    <property type="component" value="Unassembled WGS sequence"/>
</dbReference>
<keyword evidence="4" id="KW-0472">Membrane</keyword>
<dbReference type="EMBL" id="KZ819604">
    <property type="protein sequence ID" value="PWN33568.1"/>
    <property type="molecule type" value="Genomic_DNA"/>
</dbReference>
<evidence type="ECO:0000313" key="6">
    <source>
        <dbReference type="EMBL" id="PWN33568.1"/>
    </source>
</evidence>